<protein>
    <submittedName>
        <fullName evidence="1">Uncharacterized protein</fullName>
    </submittedName>
</protein>
<dbReference type="AlphaFoldDB" id="A0A016RZH3"/>
<comment type="caution">
    <text evidence="1">The sequence shown here is derived from an EMBL/GenBank/DDBJ whole genome shotgun (WGS) entry which is preliminary data.</text>
</comment>
<accession>A0A016RZH3</accession>
<evidence type="ECO:0000313" key="2">
    <source>
        <dbReference type="Proteomes" id="UP000024635"/>
    </source>
</evidence>
<proteinExistence type="predicted"/>
<keyword evidence="2" id="KW-1185">Reference proteome</keyword>
<dbReference type="Proteomes" id="UP000024635">
    <property type="component" value="Unassembled WGS sequence"/>
</dbReference>
<gene>
    <name evidence="1" type="primary">Acey_s0330.g2711</name>
    <name evidence="1" type="ORF">Y032_0330g2711</name>
</gene>
<evidence type="ECO:0000313" key="1">
    <source>
        <dbReference type="EMBL" id="EYB83763.1"/>
    </source>
</evidence>
<dbReference type="EMBL" id="JARK01001666">
    <property type="protein sequence ID" value="EYB83763.1"/>
    <property type="molecule type" value="Genomic_DNA"/>
</dbReference>
<name>A0A016RZH3_9BILA</name>
<sequence>MTLKINTKKKDNDERNVKRYQTEEEMRLDWIKKTSKKELLLCTAHAAAVNRICWNTGEFTTAALNSGEHRVEKKQNVCVCS</sequence>
<organism evidence="1 2">
    <name type="scientific">Ancylostoma ceylanicum</name>
    <dbReference type="NCBI Taxonomy" id="53326"/>
    <lineage>
        <taxon>Eukaryota</taxon>
        <taxon>Metazoa</taxon>
        <taxon>Ecdysozoa</taxon>
        <taxon>Nematoda</taxon>
        <taxon>Chromadorea</taxon>
        <taxon>Rhabditida</taxon>
        <taxon>Rhabditina</taxon>
        <taxon>Rhabditomorpha</taxon>
        <taxon>Strongyloidea</taxon>
        <taxon>Ancylostomatidae</taxon>
        <taxon>Ancylostomatinae</taxon>
        <taxon>Ancylostoma</taxon>
    </lineage>
</organism>
<reference evidence="2" key="1">
    <citation type="journal article" date="2015" name="Nat. Genet.">
        <title>The genome and transcriptome of the zoonotic hookworm Ancylostoma ceylanicum identify infection-specific gene families.</title>
        <authorList>
            <person name="Schwarz E.M."/>
            <person name="Hu Y."/>
            <person name="Antoshechkin I."/>
            <person name="Miller M.M."/>
            <person name="Sternberg P.W."/>
            <person name="Aroian R.V."/>
        </authorList>
    </citation>
    <scope>NUCLEOTIDE SEQUENCE</scope>
    <source>
        <strain evidence="2">HY135</strain>
    </source>
</reference>